<protein>
    <submittedName>
        <fullName evidence="1">Uncharacterized protein</fullName>
    </submittedName>
</protein>
<accession>A0A7Y7PPX3</accession>
<evidence type="ECO:0000313" key="2">
    <source>
        <dbReference type="Proteomes" id="UP000565521"/>
    </source>
</evidence>
<keyword evidence="2" id="KW-1185">Reference proteome</keyword>
<gene>
    <name evidence="1" type="ORF">HW554_11500</name>
</gene>
<comment type="caution">
    <text evidence="1">The sequence shown here is derived from an EMBL/GenBank/DDBJ whole genome shotgun (WGS) entry which is preliminary data.</text>
</comment>
<dbReference type="EMBL" id="JABKAU010000019">
    <property type="protein sequence ID" value="NVO31838.1"/>
    <property type="molecule type" value="Genomic_DNA"/>
</dbReference>
<dbReference type="AlphaFoldDB" id="A0A7Y7PPX3"/>
<organism evidence="1 2">
    <name type="scientific">Hymenobacter lapidiphilus</name>
    <dbReference type="NCBI Taxonomy" id="2608003"/>
    <lineage>
        <taxon>Bacteria</taxon>
        <taxon>Pseudomonadati</taxon>
        <taxon>Bacteroidota</taxon>
        <taxon>Cytophagia</taxon>
        <taxon>Cytophagales</taxon>
        <taxon>Hymenobacteraceae</taxon>
        <taxon>Hymenobacter</taxon>
    </lineage>
</organism>
<dbReference type="Gene3D" id="1.10.10.60">
    <property type="entry name" value="Homeodomain-like"/>
    <property type="match status" value="1"/>
</dbReference>
<evidence type="ECO:0000313" key="1">
    <source>
        <dbReference type="EMBL" id="NVO31838.1"/>
    </source>
</evidence>
<proteinExistence type="predicted"/>
<dbReference type="RefSeq" id="WP_176908734.1">
    <property type="nucleotide sequence ID" value="NZ_JABKAU010000019.1"/>
</dbReference>
<name>A0A7Y7PPX3_9BACT</name>
<dbReference type="Proteomes" id="UP000565521">
    <property type="component" value="Unassembled WGS sequence"/>
</dbReference>
<sequence>MEWRRIQKVLAQAGFDLLEDPQYARAAQVKRTVVELLCRPEAIPHRDFMPLLVQAVVLSGRQLHRLFAQLPDGESLPGYITRQRLTYAQELLVTGDLTKAEQQQLLHLLHKPDTFHHPIFSGPRPQSLKELPRPY</sequence>
<reference evidence="1 2" key="1">
    <citation type="submission" date="2020-05" db="EMBL/GenBank/DDBJ databases">
        <title>Hymenobacter terrestris sp. nov. and Hymenobacter lapidiphilus sp. nov., isolated from regoliths in Antarctica.</title>
        <authorList>
            <person name="Sedlacek I."/>
            <person name="Pantucek R."/>
            <person name="Zeman M."/>
            <person name="Holochova P."/>
            <person name="Kralova S."/>
            <person name="Stankova E."/>
            <person name="Sedo O."/>
            <person name="Micenkova L."/>
            <person name="Svec P."/>
            <person name="Gupta V."/>
            <person name="Sood U."/>
            <person name="Korpole U.S."/>
            <person name="Lal R."/>
        </authorList>
    </citation>
    <scope>NUCLEOTIDE SEQUENCE [LARGE SCALE GENOMIC DNA]</scope>
    <source>
        <strain evidence="1 2">P5342</strain>
    </source>
</reference>